<keyword evidence="2" id="KW-0540">Nuclease</keyword>
<keyword evidence="6" id="KW-1185">Reference proteome</keyword>
<keyword evidence="3" id="KW-0378">Hydrolase</keyword>
<evidence type="ECO:0000256" key="2">
    <source>
        <dbReference type="ARBA" id="ARBA00022722"/>
    </source>
</evidence>
<reference evidence="5 6" key="1">
    <citation type="submission" date="2015-05" db="EMBL/GenBank/DDBJ databases">
        <title>Comparison of genome.</title>
        <authorList>
            <person name="Zheng Z."/>
            <person name="Sun M."/>
        </authorList>
    </citation>
    <scope>NUCLEOTIDE SEQUENCE [LARGE SCALE GENOMIC DNA]</scope>
    <source>
        <strain evidence="5 6">G25-74</strain>
    </source>
</reference>
<name>A0A177ZIQ8_9BACI</name>
<dbReference type="Pfam" id="PF01934">
    <property type="entry name" value="HepT-like"/>
    <property type="match status" value="1"/>
</dbReference>
<organism evidence="5 6">
    <name type="scientific">Lederbergia galactosidilytica</name>
    <dbReference type="NCBI Taxonomy" id="217031"/>
    <lineage>
        <taxon>Bacteria</taxon>
        <taxon>Bacillati</taxon>
        <taxon>Bacillota</taxon>
        <taxon>Bacilli</taxon>
        <taxon>Bacillales</taxon>
        <taxon>Bacillaceae</taxon>
        <taxon>Lederbergia</taxon>
    </lineage>
</organism>
<sequence length="145" mass="16813">MYFVDREKIEERLLFMEKQLELLKTQQHWETDLEKAALERIAHTIIEAILDTGNAMIDGFIMRDPGSYEDIVDILTDEQVITANFSDILKQVIACRKILVQQYEAVDHTTLIENIVRQGEQLATFPHAIRNYLVHELGPISAFKK</sequence>
<dbReference type="InterPro" id="IPR008201">
    <property type="entry name" value="HepT-like"/>
</dbReference>
<dbReference type="AlphaFoldDB" id="A0A177ZIQ8"/>
<dbReference type="PANTHER" id="PTHR33397">
    <property type="entry name" value="UPF0331 PROTEIN YUTE"/>
    <property type="match status" value="1"/>
</dbReference>
<dbReference type="GO" id="GO:0004540">
    <property type="term" value="F:RNA nuclease activity"/>
    <property type="evidence" value="ECO:0007669"/>
    <property type="project" value="InterPro"/>
</dbReference>
<evidence type="ECO:0000256" key="3">
    <source>
        <dbReference type="ARBA" id="ARBA00022801"/>
    </source>
</evidence>
<dbReference type="EMBL" id="LDJR01000058">
    <property type="protein sequence ID" value="OAK67836.1"/>
    <property type="molecule type" value="Genomic_DNA"/>
</dbReference>
<dbReference type="InterPro" id="IPR037038">
    <property type="entry name" value="HepT-like_sf"/>
</dbReference>
<evidence type="ECO:0000313" key="5">
    <source>
        <dbReference type="EMBL" id="OAK67836.1"/>
    </source>
</evidence>
<dbReference type="OrthoDB" id="2375467at2"/>
<evidence type="ECO:0008006" key="7">
    <source>
        <dbReference type="Google" id="ProtNLM"/>
    </source>
</evidence>
<dbReference type="RefSeq" id="WP_057984219.1">
    <property type="nucleotide sequence ID" value="NZ_JAGGKH010000001.1"/>
</dbReference>
<evidence type="ECO:0000313" key="6">
    <source>
        <dbReference type="Proteomes" id="UP000077881"/>
    </source>
</evidence>
<dbReference type="STRING" id="217031.ABB05_17435"/>
<dbReference type="GO" id="GO:0110001">
    <property type="term" value="C:toxin-antitoxin complex"/>
    <property type="evidence" value="ECO:0007669"/>
    <property type="project" value="InterPro"/>
</dbReference>
<comment type="caution">
    <text evidence="5">The sequence shown here is derived from an EMBL/GenBank/DDBJ whole genome shotgun (WGS) entry which is preliminary data.</text>
</comment>
<gene>
    <name evidence="5" type="ORF">ABB05_17435</name>
</gene>
<dbReference type="PATRIC" id="fig|217031.6.peg.3778"/>
<comment type="similarity">
    <text evidence="4">Belongs to the HepT RNase toxin family.</text>
</comment>
<evidence type="ECO:0000256" key="1">
    <source>
        <dbReference type="ARBA" id="ARBA00022649"/>
    </source>
</evidence>
<protein>
    <recommendedName>
        <fullName evidence="7">DUF86 domain-containing protein</fullName>
    </recommendedName>
</protein>
<keyword evidence="1" id="KW-1277">Toxin-antitoxin system</keyword>
<accession>A0A177ZIQ8</accession>
<evidence type="ECO:0000256" key="4">
    <source>
        <dbReference type="ARBA" id="ARBA00024207"/>
    </source>
</evidence>
<proteinExistence type="inferred from homology"/>
<dbReference type="GO" id="GO:0016787">
    <property type="term" value="F:hydrolase activity"/>
    <property type="evidence" value="ECO:0007669"/>
    <property type="project" value="UniProtKB-KW"/>
</dbReference>
<dbReference type="PANTHER" id="PTHR33397:SF5">
    <property type="entry name" value="RNASE YUTE-RELATED"/>
    <property type="match status" value="1"/>
</dbReference>
<dbReference type="Gene3D" id="1.20.120.580">
    <property type="entry name" value="bsu32300-like"/>
    <property type="match status" value="1"/>
</dbReference>
<dbReference type="InterPro" id="IPR052379">
    <property type="entry name" value="Type_VII_TA_RNase"/>
</dbReference>
<dbReference type="Proteomes" id="UP000077881">
    <property type="component" value="Unassembled WGS sequence"/>
</dbReference>